<dbReference type="InterPro" id="IPR019832">
    <property type="entry name" value="Mn/Fe_SOD_C"/>
</dbReference>
<reference evidence="3" key="1">
    <citation type="submission" date="2022-12" db="EMBL/GenBank/DDBJ databases">
        <authorList>
            <person name="Brejova B."/>
        </authorList>
    </citation>
    <scope>NUCLEOTIDE SEQUENCE</scope>
</reference>
<evidence type="ECO:0000313" key="3">
    <source>
        <dbReference type="EMBL" id="CAI5759877.1"/>
    </source>
</evidence>
<dbReference type="PANTHER" id="PTHR43595:SF2">
    <property type="entry name" value="SMALL RIBOSOMAL SUBUNIT PROTEIN MS42"/>
    <property type="match status" value="1"/>
</dbReference>
<name>A0A9W4TZ66_9ASCO</name>
<evidence type="ECO:0000256" key="1">
    <source>
        <dbReference type="ARBA" id="ARBA00037226"/>
    </source>
</evidence>
<dbReference type="InterPro" id="IPR036324">
    <property type="entry name" value="Mn/Fe_SOD_N_sf"/>
</dbReference>
<dbReference type="Gene3D" id="3.55.40.20">
    <property type="entry name" value="Iron/manganese superoxide dismutase, C-terminal domain"/>
    <property type="match status" value="1"/>
</dbReference>
<protein>
    <recommendedName>
        <fullName evidence="2">Manganese/iron superoxide dismutase C-terminal domain-containing protein</fullName>
    </recommendedName>
</protein>
<dbReference type="SUPFAM" id="SSF54719">
    <property type="entry name" value="Fe,Mn superoxide dismutase (SOD), C-terminal domain"/>
    <property type="match status" value="1"/>
</dbReference>
<accession>A0A9W4TZ66</accession>
<evidence type="ECO:0000259" key="2">
    <source>
        <dbReference type="Pfam" id="PF02777"/>
    </source>
</evidence>
<organism evidence="3 4">
    <name type="scientific">Candida verbasci</name>
    <dbReference type="NCBI Taxonomy" id="1227364"/>
    <lineage>
        <taxon>Eukaryota</taxon>
        <taxon>Fungi</taxon>
        <taxon>Dikarya</taxon>
        <taxon>Ascomycota</taxon>
        <taxon>Saccharomycotina</taxon>
        <taxon>Pichiomycetes</taxon>
        <taxon>Debaryomycetaceae</taxon>
        <taxon>Candida/Lodderomyces clade</taxon>
        <taxon>Candida</taxon>
    </lineage>
</organism>
<dbReference type="SUPFAM" id="SSF46609">
    <property type="entry name" value="Fe,Mn superoxide dismutase (SOD), N-terminal domain"/>
    <property type="match status" value="1"/>
</dbReference>
<evidence type="ECO:0000313" key="4">
    <source>
        <dbReference type="Proteomes" id="UP001152885"/>
    </source>
</evidence>
<dbReference type="Pfam" id="PF02777">
    <property type="entry name" value="Sod_Fe_C"/>
    <property type="match status" value="1"/>
</dbReference>
<dbReference type="Proteomes" id="UP001152885">
    <property type="component" value="Unassembled WGS sequence"/>
</dbReference>
<dbReference type="PANTHER" id="PTHR43595">
    <property type="entry name" value="37S RIBOSOMAL PROTEIN S26, MITOCHONDRIAL"/>
    <property type="match status" value="1"/>
</dbReference>
<comment type="caution">
    <text evidence="3">The sequence shown here is derived from an EMBL/GenBank/DDBJ whole genome shotgun (WGS) entry which is preliminary data.</text>
</comment>
<comment type="function">
    <text evidence="1">Component of the mitochondrial ribosome (mitoribosome), a dedicated translation machinery responsible for the synthesis of mitochondrial genome-encoded proteins, including at least some of the essential transmembrane subunits of the mitochondrial respiratory chain. The mitoribosomes are attached to the mitochondrial inner membrane and translation products are cotranslationally integrated into the membrane.</text>
</comment>
<dbReference type="EMBL" id="CANTUO010000005">
    <property type="protein sequence ID" value="CAI5759877.1"/>
    <property type="molecule type" value="Genomic_DNA"/>
</dbReference>
<dbReference type="GO" id="GO:0046872">
    <property type="term" value="F:metal ion binding"/>
    <property type="evidence" value="ECO:0007669"/>
    <property type="project" value="InterPro"/>
</dbReference>
<keyword evidence="4" id="KW-1185">Reference proteome</keyword>
<gene>
    <name evidence="3" type="ORF">CANVERA_P4389</name>
</gene>
<proteinExistence type="predicted"/>
<dbReference type="OrthoDB" id="275227at2759"/>
<dbReference type="AlphaFoldDB" id="A0A9W4TZ66"/>
<dbReference type="GO" id="GO:0004784">
    <property type="term" value="F:superoxide dismutase activity"/>
    <property type="evidence" value="ECO:0007669"/>
    <property type="project" value="InterPro"/>
</dbReference>
<dbReference type="InterPro" id="IPR036314">
    <property type="entry name" value="SOD_C_sf"/>
</dbReference>
<dbReference type="GO" id="GO:0005737">
    <property type="term" value="C:cytoplasm"/>
    <property type="evidence" value="ECO:0007669"/>
    <property type="project" value="TreeGrafter"/>
</dbReference>
<feature type="domain" description="Manganese/iron superoxide dismutase C-terminal" evidence="2">
    <location>
        <begin position="203"/>
        <end position="254"/>
    </location>
</feature>
<sequence length="258" mass="30197">MFKSITRNSQRIRINSRSIHTIPKLELHDQWKTNGLSNLFSSQGYTESWINFQNYLLTNLTLLTNGTGNETKHPFQILLNTAKQSTKQHIFHFASMAFNNHFFYQQLTNQEIAKETKPSRFLMEKLIHQDIDSLESLKLKMNNIIMNSNGQGVLFLVESKDKSLQFLNCSNDGTPFYYGKNQILDLNGGIDEHTFKQLENLKQRVKNGDSDFNLPILAISYWDIMYIHDFGINGKSEYLNKVWDYINWDIVNKRLFQV</sequence>